<name>A0A1I3VSB9_9HYPH</name>
<protein>
    <submittedName>
        <fullName evidence="2">Protein N-acetyltransferase, RimJ/RimL family</fullName>
    </submittedName>
</protein>
<dbReference type="SUPFAM" id="SSF55729">
    <property type="entry name" value="Acyl-CoA N-acyltransferases (Nat)"/>
    <property type="match status" value="1"/>
</dbReference>
<evidence type="ECO:0000313" key="2">
    <source>
        <dbReference type="EMBL" id="SFJ97061.1"/>
    </source>
</evidence>
<dbReference type="InterPro" id="IPR051908">
    <property type="entry name" value="Ribosomal_N-acetyltransferase"/>
</dbReference>
<reference evidence="2 3" key="1">
    <citation type="submission" date="2016-10" db="EMBL/GenBank/DDBJ databases">
        <authorList>
            <person name="Varghese N."/>
            <person name="Submissions S."/>
        </authorList>
    </citation>
    <scope>NUCLEOTIDE SEQUENCE [LARGE SCALE GENOMIC DNA]</scope>
    <source>
        <strain evidence="2 3">DSM 16392</strain>
    </source>
</reference>
<dbReference type="EMBL" id="FOSK01000001">
    <property type="protein sequence ID" value="SFJ97061.1"/>
    <property type="molecule type" value="Genomic_DNA"/>
</dbReference>
<gene>
    <name evidence="2" type="ORF">SAMN04488518_101530</name>
</gene>
<accession>A0A1I3VSB9</accession>
<evidence type="ECO:0000313" key="3">
    <source>
        <dbReference type="Proteomes" id="UP000199598"/>
    </source>
</evidence>
<proteinExistence type="predicted"/>
<evidence type="ECO:0000259" key="1">
    <source>
        <dbReference type="PROSITE" id="PS51186"/>
    </source>
</evidence>
<comment type="caution">
    <text evidence="2">The sequence shown here is derived from an EMBL/GenBank/DDBJ whole genome shotgun (WGS) entry which is preliminary data.</text>
</comment>
<organism evidence="2 3">
    <name type="scientific">Pseudovibrio ascidiaceicola</name>
    <dbReference type="NCBI Taxonomy" id="285279"/>
    <lineage>
        <taxon>Bacteria</taxon>
        <taxon>Pseudomonadati</taxon>
        <taxon>Pseudomonadota</taxon>
        <taxon>Alphaproteobacteria</taxon>
        <taxon>Hyphomicrobiales</taxon>
        <taxon>Stappiaceae</taxon>
        <taxon>Pseudovibrio</taxon>
    </lineage>
</organism>
<feature type="domain" description="N-acetyltransferase" evidence="1">
    <location>
        <begin position="52"/>
        <end position="210"/>
    </location>
</feature>
<keyword evidence="3" id="KW-1185">Reference proteome</keyword>
<dbReference type="Gene3D" id="3.40.630.30">
    <property type="match status" value="1"/>
</dbReference>
<dbReference type="Pfam" id="PF13302">
    <property type="entry name" value="Acetyltransf_3"/>
    <property type="match status" value="1"/>
</dbReference>
<dbReference type="InterPro" id="IPR016181">
    <property type="entry name" value="Acyl_CoA_acyltransferase"/>
</dbReference>
<dbReference type="PANTHER" id="PTHR43441:SF2">
    <property type="entry name" value="FAMILY ACETYLTRANSFERASE, PUTATIVE (AFU_ORTHOLOGUE AFUA_7G00850)-RELATED"/>
    <property type="match status" value="1"/>
</dbReference>
<dbReference type="InterPro" id="IPR000182">
    <property type="entry name" value="GNAT_dom"/>
</dbReference>
<dbReference type="RefSeq" id="WP_093516506.1">
    <property type="nucleotide sequence ID" value="NZ_FOSK01000001.1"/>
</dbReference>
<dbReference type="PANTHER" id="PTHR43441">
    <property type="entry name" value="RIBOSOMAL-PROTEIN-SERINE ACETYLTRANSFERASE"/>
    <property type="match status" value="1"/>
</dbReference>
<dbReference type="Proteomes" id="UP000199598">
    <property type="component" value="Unassembled WGS sequence"/>
</dbReference>
<sequence length="259" mass="29436">MLAYLAALKSAEKSEKDPSQNQNELGQVVGEDMLDWAPAQLPTDETMVGHFCRLERLDPEKHAEDLYEAFSVDAEGRNWTYLDEGPFPDFESFEQYIKELAAGNDPFSFAIIEQEGGKALGVASYMNIVPETGSIEVGHIHFSPLLQRKCGGTEAMFLMMQRVFDKWGYRRYEWRCNALNKVSRKAAVRLGFSYEGTLRQASVVKGKNLDTAWFSVLDSEWPVLRASFEKWLSPANFKENGARIKTLSELVAREEVRVF</sequence>
<dbReference type="PROSITE" id="PS51186">
    <property type="entry name" value="GNAT"/>
    <property type="match status" value="1"/>
</dbReference>